<evidence type="ECO:0000313" key="6">
    <source>
        <dbReference type="Proteomes" id="UP000003053"/>
    </source>
</evidence>
<dbReference type="HOGENOM" id="CLU_053320_3_1_10"/>
<evidence type="ECO:0000256" key="1">
    <source>
        <dbReference type="ARBA" id="ARBA00009091"/>
    </source>
</evidence>
<evidence type="ECO:0000256" key="4">
    <source>
        <dbReference type="SAM" id="SignalP"/>
    </source>
</evidence>
<proteinExistence type="inferred from homology"/>
<evidence type="ECO:0000256" key="3">
    <source>
        <dbReference type="SAM" id="Coils"/>
    </source>
</evidence>
<keyword evidence="2 4" id="KW-0732">Signal</keyword>
<dbReference type="SUPFAM" id="SSF111384">
    <property type="entry name" value="OmpH-like"/>
    <property type="match status" value="1"/>
</dbReference>
<sequence>MKKMKLKIAVTFLIISTSFSIAQNKVGTIDSDYIVNLMPETKVAMDTSQKYGSTLDSSFNIQVVDFKNRVDKYAMREKEMGVLEKKTIQQELATLEKELQKYQKNANMLLKLRRDELMRPLYKKLSDLIAVVSKENGYSQVFTVTGNQFAYFDSNFDITKLVMDKLGISTPTDRQ</sequence>
<dbReference type="EMBL" id="AAOG01000002">
    <property type="protein sequence ID" value="EAR13061.1"/>
    <property type="molecule type" value="Genomic_DNA"/>
</dbReference>
<organism evidence="5 6">
    <name type="scientific">Polaribacter irgensii 23-P</name>
    <dbReference type="NCBI Taxonomy" id="313594"/>
    <lineage>
        <taxon>Bacteria</taxon>
        <taxon>Pseudomonadati</taxon>
        <taxon>Bacteroidota</taxon>
        <taxon>Flavobacteriia</taxon>
        <taxon>Flavobacteriales</taxon>
        <taxon>Flavobacteriaceae</taxon>
    </lineage>
</organism>
<gene>
    <name evidence="5" type="ORF">PI23P_10545</name>
</gene>
<dbReference type="eggNOG" id="COG2825">
    <property type="taxonomic scope" value="Bacteria"/>
</dbReference>
<feature type="signal peptide" evidence="4">
    <location>
        <begin position="1"/>
        <end position="22"/>
    </location>
</feature>
<dbReference type="GO" id="GO:0050821">
    <property type="term" value="P:protein stabilization"/>
    <property type="evidence" value="ECO:0007669"/>
    <property type="project" value="TreeGrafter"/>
</dbReference>
<evidence type="ECO:0000313" key="5">
    <source>
        <dbReference type="EMBL" id="EAR13061.1"/>
    </source>
</evidence>
<dbReference type="Proteomes" id="UP000003053">
    <property type="component" value="Unassembled WGS sequence"/>
</dbReference>
<dbReference type="STRING" id="313594.PI23P_10545"/>
<evidence type="ECO:0000256" key="2">
    <source>
        <dbReference type="ARBA" id="ARBA00022729"/>
    </source>
</evidence>
<dbReference type="AlphaFoldDB" id="A4C0W8"/>
<reference evidence="5 6" key="1">
    <citation type="submission" date="2006-02" db="EMBL/GenBank/DDBJ databases">
        <authorList>
            <person name="Murray A."/>
            <person name="Staley J."/>
            <person name="Ferriera S."/>
            <person name="Johnson J."/>
            <person name="Kravitz S."/>
            <person name="Halpern A."/>
            <person name="Remington K."/>
            <person name="Beeson K."/>
            <person name="Tran B."/>
            <person name="Rogers Y.-H."/>
            <person name="Friedman R."/>
            <person name="Venter J.C."/>
        </authorList>
    </citation>
    <scope>NUCLEOTIDE SEQUENCE [LARGE SCALE GENOMIC DNA]</scope>
    <source>
        <strain evidence="5 6">23-P</strain>
    </source>
</reference>
<dbReference type="PANTHER" id="PTHR35089">
    <property type="entry name" value="CHAPERONE PROTEIN SKP"/>
    <property type="match status" value="1"/>
</dbReference>
<feature type="coiled-coil region" evidence="3">
    <location>
        <begin position="85"/>
        <end position="112"/>
    </location>
</feature>
<name>A4C0W8_9FLAO</name>
<dbReference type="InterPro" id="IPR005632">
    <property type="entry name" value="Chaperone_Skp"/>
</dbReference>
<comment type="caution">
    <text evidence="5">The sequence shown here is derived from an EMBL/GenBank/DDBJ whole genome shotgun (WGS) entry which is preliminary data.</text>
</comment>
<comment type="similarity">
    <text evidence="1">Belongs to the Skp family.</text>
</comment>
<protein>
    <submittedName>
        <fullName evidence="5">Outer membrane protein OmpH</fullName>
    </submittedName>
</protein>
<dbReference type="SMART" id="SM00935">
    <property type="entry name" value="OmpH"/>
    <property type="match status" value="1"/>
</dbReference>
<keyword evidence="3" id="KW-0175">Coiled coil</keyword>
<dbReference type="GO" id="GO:0005829">
    <property type="term" value="C:cytosol"/>
    <property type="evidence" value="ECO:0007669"/>
    <property type="project" value="TreeGrafter"/>
</dbReference>
<feature type="chain" id="PRO_5002666979" evidence="4">
    <location>
        <begin position="23"/>
        <end position="175"/>
    </location>
</feature>
<dbReference type="Pfam" id="PF03938">
    <property type="entry name" value="OmpH"/>
    <property type="match status" value="1"/>
</dbReference>
<dbReference type="InterPro" id="IPR024930">
    <property type="entry name" value="Skp_dom_sf"/>
</dbReference>
<dbReference type="OrthoDB" id="1493480at2"/>
<accession>A4C0W8</accession>
<dbReference type="GO" id="GO:0051082">
    <property type="term" value="F:unfolded protein binding"/>
    <property type="evidence" value="ECO:0007669"/>
    <property type="project" value="InterPro"/>
</dbReference>
<keyword evidence="6" id="KW-1185">Reference proteome</keyword>
<dbReference type="Gene3D" id="3.30.910.20">
    <property type="entry name" value="Skp domain"/>
    <property type="match status" value="1"/>
</dbReference>
<dbReference type="PANTHER" id="PTHR35089:SF1">
    <property type="entry name" value="CHAPERONE PROTEIN SKP"/>
    <property type="match status" value="1"/>
</dbReference>